<evidence type="ECO:0000256" key="1">
    <source>
        <dbReference type="SAM" id="MobiDB-lite"/>
    </source>
</evidence>
<dbReference type="EMBL" id="CAUYUJ010012191">
    <property type="protein sequence ID" value="CAK0833428.1"/>
    <property type="molecule type" value="Genomic_DNA"/>
</dbReference>
<feature type="compositionally biased region" description="Polar residues" evidence="1">
    <location>
        <begin position="94"/>
        <end position="104"/>
    </location>
</feature>
<feature type="compositionally biased region" description="Polar residues" evidence="1">
    <location>
        <begin position="122"/>
        <end position="132"/>
    </location>
</feature>
<comment type="caution">
    <text evidence="2">The sequence shown here is derived from an EMBL/GenBank/DDBJ whole genome shotgun (WGS) entry which is preliminary data.</text>
</comment>
<proteinExistence type="predicted"/>
<keyword evidence="3" id="KW-1185">Reference proteome</keyword>
<organism evidence="2 3">
    <name type="scientific">Prorocentrum cordatum</name>
    <dbReference type="NCBI Taxonomy" id="2364126"/>
    <lineage>
        <taxon>Eukaryota</taxon>
        <taxon>Sar</taxon>
        <taxon>Alveolata</taxon>
        <taxon>Dinophyceae</taxon>
        <taxon>Prorocentrales</taxon>
        <taxon>Prorocentraceae</taxon>
        <taxon>Prorocentrum</taxon>
    </lineage>
</organism>
<evidence type="ECO:0000313" key="3">
    <source>
        <dbReference type="Proteomes" id="UP001189429"/>
    </source>
</evidence>
<protein>
    <submittedName>
        <fullName evidence="2">Uncharacterized protein</fullName>
    </submittedName>
</protein>
<gene>
    <name evidence="2" type="ORF">PCOR1329_LOCUS31140</name>
</gene>
<reference evidence="2" key="1">
    <citation type="submission" date="2023-10" db="EMBL/GenBank/DDBJ databases">
        <authorList>
            <person name="Chen Y."/>
            <person name="Shah S."/>
            <person name="Dougan E. K."/>
            <person name="Thang M."/>
            <person name="Chan C."/>
        </authorList>
    </citation>
    <scope>NUCLEOTIDE SEQUENCE [LARGE SCALE GENOMIC DNA]</scope>
</reference>
<accession>A0ABN9SNJ9</accession>
<sequence>FRGRGQVLWRVSPARELLRAPPRTNAARQYKRDTNNSGSAGSAGDQPEHPRSQKVARARVNPAPASPTSEWPFPAQQQMLLRHPACVDGGPPARSTSKATSITLSAPHDRRVRRAVAERAAGTTNREPSSGSGALRTQGVLAE</sequence>
<name>A0ABN9SNJ9_9DINO</name>
<feature type="non-terminal residue" evidence="2">
    <location>
        <position position="1"/>
    </location>
</feature>
<dbReference type="Proteomes" id="UP001189429">
    <property type="component" value="Unassembled WGS sequence"/>
</dbReference>
<feature type="region of interest" description="Disordered" evidence="1">
    <location>
        <begin position="18"/>
        <end position="143"/>
    </location>
</feature>
<evidence type="ECO:0000313" key="2">
    <source>
        <dbReference type="EMBL" id="CAK0833428.1"/>
    </source>
</evidence>